<evidence type="ECO:0000256" key="4">
    <source>
        <dbReference type="SAM" id="Phobius"/>
    </source>
</evidence>
<feature type="transmembrane region" description="Helical" evidence="4">
    <location>
        <begin position="219"/>
        <end position="236"/>
    </location>
</feature>
<comment type="similarity">
    <text evidence="1">Belongs to the glycosyltransferase 2 family.</text>
</comment>
<dbReference type="Pfam" id="PF00535">
    <property type="entry name" value="Glycos_transf_2"/>
    <property type="match status" value="1"/>
</dbReference>
<feature type="domain" description="Glycosyltransferase 2-like" evidence="5">
    <location>
        <begin position="3"/>
        <end position="88"/>
    </location>
</feature>
<dbReference type="Gene3D" id="3.90.550.10">
    <property type="entry name" value="Spore Coat Polysaccharide Biosynthesis Protein SpsA, Chain A"/>
    <property type="match status" value="1"/>
</dbReference>
<evidence type="ECO:0000259" key="5">
    <source>
        <dbReference type="Pfam" id="PF00535"/>
    </source>
</evidence>
<dbReference type="EMBL" id="BARV01011497">
    <property type="protein sequence ID" value="GAI08702.1"/>
    <property type="molecule type" value="Genomic_DNA"/>
</dbReference>
<keyword evidence="3" id="KW-0808">Transferase</keyword>
<reference evidence="6" key="1">
    <citation type="journal article" date="2014" name="Front. Microbiol.">
        <title>High frequency of phylogenetically diverse reductive dehalogenase-homologous genes in deep subseafloor sedimentary metagenomes.</title>
        <authorList>
            <person name="Kawai M."/>
            <person name="Futagami T."/>
            <person name="Toyoda A."/>
            <person name="Takaki Y."/>
            <person name="Nishi S."/>
            <person name="Hori S."/>
            <person name="Arai W."/>
            <person name="Tsubouchi T."/>
            <person name="Morono Y."/>
            <person name="Uchiyama I."/>
            <person name="Ito T."/>
            <person name="Fujiyama A."/>
            <person name="Inagaki F."/>
            <person name="Takami H."/>
        </authorList>
    </citation>
    <scope>NUCLEOTIDE SEQUENCE</scope>
    <source>
        <strain evidence="6">Expedition CK06-06</strain>
    </source>
</reference>
<keyword evidence="4" id="KW-0812">Transmembrane</keyword>
<protein>
    <recommendedName>
        <fullName evidence="5">Glycosyltransferase 2-like domain-containing protein</fullName>
    </recommendedName>
</protein>
<accession>X1KNQ1</accession>
<dbReference type="PANTHER" id="PTHR43179">
    <property type="entry name" value="RHAMNOSYLTRANSFERASE WBBL"/>
    <property type="match status" value="1"/>
</dbReference>
<proteinExistence type="inferred from homology"/>
<dbReference type="SUPFAM" id="SSF53448">
    <property type="entry name" value="Nucleotide-diphospho-sugar transferases"/>
    <property type="match status" value="1"/>
</dbReference>
<name>X1KNQ1_9ZZZZ</name>
<evidence type="ECO:0000256" key="2">
    <source>
        <dbReference type="ARBA" id="ARBA00022676"/>
    </source>
</evidence>
<dbReference type="GO" id="GO:0016757">
    <property type="term" value="F:glycosyltransferase activity"/>
    <property type="evidence" value="ECO:0007669"/>
    <property type="project" value="UniProtKB-KW"/>
</dbReference>
<keyword evidence="4" id="KW-0472">Membrane</keyword>
<dbReference type="PANTHER" id="PTHR43179:SF12">
    <property type="entry name" value="GALACTOFURANOSYLTRANSFERASE GLFT2"/>
    <property type="match status" value="1"/>
</dbReference>
<dbReference type="InterPro" id="IPR029044">
    <property type="entry name" value="Nucleotide-diphossugar_trans"/>
</dbReference>
<sequence length="242" mass="27643">PFIRLVIEPRRYYAMTRNKGILNSKYDYIAYTDADCMVPKDWLKVMAEGLLKNKKINPGIVAVGGSNFAPKDASIFTQAVHITLNTFIGSFGSVTGKAYPESRYVTDLPTLNALYEKKILEKMGLFDESLKQEGEDADLNFRLRKAGFKLLYIPQSYVIHKYKATPKKWAIKMYKYGRARAILMIRDPSMVNILYLGPILFVLIMITTCLSIFNPFFLIPLAYFPVIFIMSLIACFKKKRSG</sequence>
<evidence type="ECO:0000256" key="3">
    <source>
        <dbReference type="ARBA" id="ARBA00022679"/>
    </source>
</evidence>
<comment type="caution">
    <text evidence="6">The sequence shown here is derived from an EMBL/GenBank/DDBJ whole genome shotgun (WGS) entry which is preliminary data.</text>
</comment>
<feature type="transmembrane region" description="Helical" evidence="4">
    <location>
        <begin position="193"/>
        <end position="213"/>
    </location>
</feature>
<evidence type="ECO:0000256" key="1">
    <source>
        <dbReference type="ARBA" id="ARBA00006739"/>
    </source>
</evidence>
<gene>
    <name evidence="6" type="ORF">S06H3_21781</name>
</gene>
<dbReference type="AlphaFoldDB" id="X1KNQ1"/>
<keyword evidence="4" id="KW-1133">Transmembrane helix</keyword>
<organism evidence="6">
    <name type="scientific">marine sediment metagenome</name>
    <dbReference type="NCBI Taxonomy" id="412755"/>
    <lineage>
        <taxon>unclassified sequences</taxon>
        <taxon>metagenomes</taxon>
        <taxon>ecological metagenomes</taxon>
    </lineage>
</organism>
<evidence type="ECO:0000313" key="6">
    <source>
        <dbReference type="EMBL" id="GAI08702.1"/>
    </source>
</evidence>
<keyword evidence="2" id="KW-0328">Glycosyltransferase</keyword>
<feature type="non-terminal residue" evidence="6">
    <location>
        <position position="1"/>
    </location>
</feature>
<dbReference type="InterPro" id="IPR001173">
    <property type="entry name" value="Glyco_trans_2-like"/>
</dbReference>